<protein>
    <recommendedName>
        <fullName evidence="11">Transcriptional regulator WhiB</fullName>
    </recommendedName>
</protein>
<dbReference type="RefSeq" id="WP_307559241.1">
    <property type="nucleotide sequence ID" value="NZ_JAUSQU010000001.1"/>
</dbReference>
<dbReference type="InterPro" id="IPR034768">
    <property type="entry name" value="4FE4S_WBL"/>
</dbReference>
<comment type="PTM">
    <text evidence="11">Upon Fe-S cluster removal intramolecular disulfide bonds are formed.</text>
</comment>
<keyword evidence="7 11" id="KW-0805">Transcription regulation</keyword>
<sequence>MYVQNKVIPIVHWSRRSSCLGEDPELFFPVSAEGPGQVQYERAKAVCRRCPVRGRCLEYALSTQQMYGVWGGTTPEERRATMSQMRREVR</sequence>
<evidence type="ECO:0000256" key="6">
    <source>
        <dbReference type="ARBA" id="ARBA00023014"/>
    </source>
</evidence>
<evidence type="ECO:0000259" key="12">
    <source>
        <dbReference type="PROSITE" id="PS51674"/>
    </source>
</evidence>
<evidence type="ECO:0000256" key="3">
    <source>
        <dbReference type="ARBA" id="ARBA00022485"/>
    </source>
</evidence>
<organism evidence="13 14">
    <name type="scientific">Streptosporangium lutulentum</name>
    <dbReference type="NCBI Taxonomy" id="1461250"/>
    <lineage>
        <taxon>Bacteria</taxon>
        <taxon>Bacillati</taxon>
        <taxon>Actinomycetota</taxon>
        <taxon>Actinomycetes</taxon>
        <taxon>Streptosporangiales</taxon>
        <taxon>Streptosporangiaceae</taxon>
        <taxon>Streptosporangium</taxon>
    </lineage>
</organism>
<evidence type="ECO:0000313" key="14">
    <source>
        <dbReference type="Proteomes" id="UP001225356"/>
    </source>
</evidence>
<gene>
    <name evidence="11" type="primary">whiB</name>
    <name evidence="13" type="ORF">J2853_003620</name>
</gene>
<keyword evidence="6 11" id="KW-0411">Iron-sulfur</keyword>
<comment type="similarity">
    <text evidence="2 11">Belongs to the WhiB family.</text>
</comment>
<keyword evidence="5 11" id="KW-0408">Iron</keyword>
<dbReference type="Proteomes" id="UP001225356">
    <property type="component" value="Unassembled WGS sequence"/>
</dbReference>
<comment type="function">
    <text evidence="11">Acts as a transcriptional regulator. Probably redox-responsive. The apo- but not holo-form probably binds DNA.</text>
</comment>
<keyword evidence="4 11" id="KW-0479">Metal-binding</keyword>
<evidence type="ECO:0000256" key="9">
    <source>
        <dbReference type="ARBA" id="ARBA00023157"/>
    </source>
</evidence>
<dbReference type="EMBL" id="JAUSQU010000001">
    <property type="protein sequence ID" value="MDP9844409.1"/>
    <property type="molecule type" value="Genomic_DNA"/>
</dbReference>
<proteinExistence type="inferred from homology"/>
<comment type="subcellular location">
    <subcellularLocation>
        <location evidence="1 11">Cytoplasm</location>
    </subcellularLocation>
</comment>
<feature type="binding site" evidence="11">
    <location>
        <position position="56"/>
    </location>
    <ligand>
        <name>[4Fe-4S] cluster</name>
        <dbReference type="ChEBI" id="CHEBI:49883"/>
    </ligand>
</feature>
<evidence type="ECO:0000256" key="10">
    <source>
        <dbReference type="ARBA" id="ARBA00023163"/>
    </source>
</evidence>
<feature type="binding site" evidence="11">
    <location>
        <position position="47"/>
    </location>
    <ligand>
        <name>[4Fe-4S] cluster</name>
        <dbReference type="ChEBI" id="CHEBI:49883"/>
    </ligand>
</feature>
<comment type="PTM">
    <text evidence="11">The Fe-S cluster can be nitrosylated by nitric oxide (NO).</text>
</comment>
<reference evidence="13 14" key="1">
    <citation type="submission" date="2023-07" db="EMBL/GenBank/DDBJ databases">
        <title>Sequencing the genomes of 1000 actinobacteria strains.</title>
        <authorList>
            <person name="Klenk H.-P."/>
        </authorList>
    </citation>
    <scope>NUCLEOTIDE SEQUENCE [LARGE SCALE GENOMIC DNA]</scope>
    <source>
        <strain evidence="13 14">DSM 46740</strain>
    </source>
</reference>
<accession>A0ABT9QCI2</accession>
<feature type="binding site" evidence="11">
    <location>
        <position position="50"/>
    </location>
    <ligand>
        <name>[4Fe-4S] cluster</name>
        <dbReference type="ChEBI" id="CHEBI:49883"/>
    </ligand>
</feature>
<evidence type="ECO:0000256" key="7">
    <source>
        <dbReference type="ARBA" id="ARBA00023015"/>
    </source>
</evidence>
<evidence type="ECO:0000256" key="1">
    <source>
        <dbReference type="ARBA" id="ARBA00004496"/>
    </source>
</evidence>
<keyword evidence="10 11" id="KW-0804">Transcription</keyword>
<evidence type="ECO:0000256" key="8">
    <source>
        <dbReference type="ARBA" id="ARBA00023125"/>
    </source>
</evidence>
<dbReference type="PANTHER" id="PTHR38839">
    <property type="entry name" value="TRANSCRIPTIONAL REGULATOR WHID-RELATED"/>
    <property type="match status" value="1"/>
</dbReference>
<keyword evidence="8 11" id="KW-0238">DNA-binding</keyword>
<keyword evidence="3 11" id="KW-0004">4Fe-4S</keyword>
<evidence type="ECO:0000313" key="13">
    <source>
        <dbReference type="EMBL" id="MDP9844409.1"/>
    </source>
</evidence>
<keyword evidence="9 11" id="KW-1015">Disulfide bond</keyword>
<dbReference type="HAMAP" id="MF_01479">
    <property type="entry name" value="WhiB"/>
    <property type="match status" value="1"/>
</dbReference>
<keyword evidence="11" id="KW-0963">Cytoplasm</keyword>
<comment type="caution">
    <text evidence="13">The sequence shown here is derived from an EMBL/GenBank/DDBJ whole genome shotgun (WGS) entry which is preliminary data.</text>
</comment>
<feature type="binding site" evidence="11">
    <location>
        <position position="19"/>
    </location>
    <ligand>
        <name>[4Fe-4S] cluster</name>
        <dbReference type="ChEBI" id="CHEBI:49883"/>
    </ligand>
</feature>
<evidence type="ECO:0000256" key="5">
    <source>
        <dbReference type="ARBA" id="ARBA00023004"/>
    </source>
</evidence>
<name>A0ABT9QCI2_9ACTN</name>
<dbReference type="Pfam" id="PF02467">
    <property type="entry name" value="Whib"/>
    <property type="match status" value="1"/>
</dbReference>
<evidence type="ECO:0000256" key="4">
    <source>
        <dbReference type="ARBA" id="ARBA00022723"/>
    </source>
</evidence>
<dbReference type="InterPro" id="IPR003482">
    <property type="entry name" value="Whib"/>
</dbReference>
<dbReference type="PROSITE" id="PS51674">
    <property type="entry name" value="4FE4S_WBL"/>
    <property type="match status" value="1"/>
</dbReference>
<evidence type="ECO:0000256" key="2">
    <source>
        <dbReference type="ARBA" id="ARBA00006597"/>
    </source>
</evidence>
<keyword evidence="14" id="KW-1185">Reference proteome</keyword>
<feature type="domain" description="4Fe-4S Wbl-type" evidence="12">
    <location>
        <begin position="18"/>
        <end position="80"/>
    </location>
</feature>
<evidence type="ECO:0000256" key="11">
    <source>
        <dbReference type="HAMAP-Rule" id="MF_01479"/>
    </source>
</evidence>
<comment type="cofactor">
    <cofactor evidence="11">
        <name>[4Fe-4S] cluster</name>
        <dbReference type="ChEBI" id="CHEBI:49883"/>
    </cofactor>
    <text evidence="11">Binds 1 [4Fe-4S] cluster per subunit. Following nitrosylation of the [4Fe-4S] cluster binds 1 [4Fe-8(NO)] cluster per subunit.</text>
</comment>